<reference evidence="3" key="1">
    <citation type="journal article" date="2019" name="Int. J. Syst. Evol. Microbiol.">
        <title>The Global Catalogue of Microorganisms (GCM) 10K type strain sequencing project: providing services to taxonomists for standard genome sequencing and annotation.</title>
        <authorList>
            <consortium name="The Broad Institute Genomics Platform"/>
            <consortium name="The Broad Institute Genome Sequencing Center for Infectious Disease"/>
            <person name="Wu L."/>
            <person name="Ma J."/>
        </authorList>
    </citation>
    <scope>NUCLEOTIDE SEQUENCE [LARGE SCALE GENOMIC DNA]</scope>
    <source>
        <strain evidence="3">JCM 9731</strain>
    </source>
</reference>
<keyword evidence="1" id="KW-1133">Transmembrane helix</keyword>
<dbReference type="Proteomes" id="UP001500782">
    <property type="component" value="Unassembled WGS sequence"/>
</dbReference>
<dbReference type="Pfam" id="PF06691">
    <property type="entry name" value="DUF1189"/>
    <property type="match status" value="1"/>
</dbReference>
<gene>
    <name evidence="2" type="ORF">GCM10008967_34680</name>
</gene>
<dbReference type="RefSeq" id="WP_343801844.1">
    <property type="nucleotide sequence ID" value="NZ_BAAADJ010000059.1"/>
</dbReference>
<feature type="transmembrane region" description="Helical" evidence="1">
    <location>
        <begin position="230"/>
        <end position="247"/>
    </location>
</feature>
<evidence type="ECO:0000256" key="1">
    <source>
        <dbReference type="SAM" id="Phobius"/>
    </source>
</evidence>
<feature type="transmembrane region" description="Helical" evidence="1">
    <location>
        <begin position="29"/>
        <end position="47"/>
    </location>
</feature>
<dbReference type="EMBL" id="BAAADJ010000059">
    <property type="protein sequence ID" value="GAA0341364.1"/>
    <property type="molecule type" value="Genomic_DNA"/>
</dbReference>
<feature type="transmembrane region" description="Helical" evidence="1">
    <location>
        <begin position="149"/>
        <end position="171"/>
    </location>
</feature>
<keyword evidence="1" id="KW-0472">Membrane</keyword>
<name>A0ABP3GDV8_9BACI</name>
<evidence type="ECO:0000313" key="3">
    <source>
        <dbReference type="Proteomes" id="UP001500782"/>
    </source>
</evidence>
<feature type="transmembrane region" description="Helical" evidence="1">
    <location>
        <begin position="177"/>
        <end position="194"/>
    </location>
</feature>
<feature type="transmembrane region" description="Helical" evidence="1">
    <location>
        <begin position="206"/>
        <end position="224"/>
    </location>
</feature>
<sequence>MNIFKQFYKSLYSPKDVATFRFQGIGKTILYVFFLALLSIIPTFYNLSSGLTNAIEVVGETIEQKFPDFTIENGTLTSNQDEPVEIRRGDFRIFFDSTGETEIGDINSNDEVLAILKHDIVLASGGTVDSYSYSLLEDMDITKQDVQTFLESVDSALIIFLPILFVIMYIFSAGLDFLEITILAVIGLIVVSSLGRDVKYGQLWRLTAYSITLPTVFFMIMSFLKTNVPGALFIHWGITIIFLYLTIKEIPAKNKL</sequence>
<protein>
    <submittedName>
        <fullName evidence="2">DUF1189 domain-containing protein</fullName>
    </submittedName>
</protein>
<keyword evidence="1" id="KW-0812">Transmembrane</keyword>
<organism evidence="2 3">
    <name type="scientific">Bacillus carboniphilus</name>
    <dbReference type="NCBI Taxonomy" id="86663"/>
    <lineage>
        <taxon>Bacteria</taxon>
        <taxon>Bacillati</taxon>
        <taxon>Bacillota</taxon>
        <taxon>Bacilli</taxon>
        <taxon>Bacillales</taxon>
        <taxon>Bacillaceae</taxon>
        <taxon>Bacillus</taxon>
    </lineage>
</organism>
<dbReference type="InterPro" id="IPR009574">
    <property type="entry name" value="DUF1189"/>
</dbReference>
<keyword evidence="3" id="KW-1185">Reference proteome</keyword>
<evidence type="ECO:0000313" key="2">
    <source>
        <dbReference type="EMBL" id="GAA0341364.1"/>
    </source>
</evidence>
<comment type="caution">
    <text evidence="2">The sequence shown here is derived from an EMBL/GenBank/DDBJ whole genome shotgun (WGS) entry which is preliminary data.</text>
</comment>
<accession>A0ABP3GDV8</accession>
<proteinExistence type="predicted"/>